<reference evidence="2 3" key="1">
    <citation type="journal article" date="2019" name="Int. J. Syst. Evol. Microbiol.">
        <title>The Draft Whole-Genome Sequence of the Antibiotic Producer Empedobacter haloabium ATCC 31962 Provides Indications for Its Taxonomic Reclassification.</title>
        <authorList>
            <person name="Miess H."/>
            <person name="Arlt P."/>
            <person name="Apel A.K."/>
            <person name="Weber T."/>
            <person name="Nieselt K."/>
            <person name="Hanssen F."/>
            <person name="Czemmel S."/>
            <person name="Nahnsen S."/>
            <person name="Gross H."/>
        </authorList>
    </citation>
    <scope>NUCLEOTIDE SEQUENCE [LARGE SCALE GENOMIC DNA]</scope>
    <source>
        <strain evidence="2 3">ATCC 31962</strain>
    </source>
</reference>
<accession>A0ABZ1UIV8</accession>
<dbReference type="Proteomes" id="UP000321323">
    <property type="component" value="Chromosome"/>
</dbReference>
<organism evidence="2 3">
    <name type="scientific">[Empedobacter] haloabium</name>
    <dbReference type="NCBI Taxonomy" id="592317"/>
    <lineage>
        <taxon>Bacteria</taxon>
        <taxon>Pseudomonadati</taxon>
        <taxon>Pseudomonadota</taxon>
        <taxon>Betaproteobacteria</taxon>
        <taxon>Burkholderiales</taxon>
        <taxon>Oxalobacteraceae</taxon>
        <taxon>Telluria group</taxon>
        <taxon>Telluria group incertae sedis</taxon>
    </lineage>
</organism>
<protein>
    <submittedName>
        <fullName evidence="2">Uncharacterized protein</fullName>
    </submittedName>
</protein>
<evidence type="ECO:0000313" key="3">
    <source>
        <dbReference type="Proteomes" id="UP000321323"/>
    </source>
</evidence>
<feature type="chain" id="PRO_5047431939" evidence="1">
    <location>
        <begin position="30"/>
        <end position="154"/>
    </location>
</feature>
<evidence type="ECO:0000256" key="1">
    <source>
        <dbReference type="SAM" id="SignalP"/>
    </source>
</evidence>
<sequence length="154" mass="16678">MHSQASKTTYAATVLLASMLLAAAHPVRGQPYNLGPSPIIGGVPVSCNGAITLVAPINDIGMALPGQIILNPILFRYPAFVQLFVYYHECAHQHVGRNEPMADCWAIRLGRDQGWLPPAFANVIGQAFINSPGDWTHAPGPWRVTMMANCYNTP</sequence>
<keyword evidence="1" id="KW-0732">Signal</keyword>
<keyword evidence="3" id="KW-1185">Reference proteome</keyword>
<name>A0ABZ1UIV8_9BURK</name>
<dbReference type="EMBL" id="CP136508">
    <property type="protein sequence ID" value="WUR12194.1"/>
    <property type="molecule type" value="Genomic_DNA"/>
</dbReference>
<evidence type="ECO:0000313" key="2">
    <source>
        <dbReference type="EMBL" id="WUR12194.1"/>
    </source>
</evidence>
<proteinExistence type="predicted"/>
<feature type="signal peptide" evidence="1">
    <location>
        <begin position="1"/>
        <end position="29"/>
    </location>
</feature>
<gene>
    <name evidence="2" type="ORF">E7V67_021195</name>
</gene>